<feature type="region of interest" description="Disordered" evidence="1">
    <location>
        <begin position="7"/>
        <end position="41"/>
    </location>
</feature>
<dbReference type="Proteomes" id="UP000485058">
    <property type="component" value="Unassembled WGS sequence"/>
</dbReference>
<evidence type="ECO:0000313" key="2">
    <source>
        <dbReference type="EMBL" id="GFH30058.1"/>
    </source>
</evidence>
<dbReference type="EMBL" id="BLLF01004684">
    <property type="protein sequence ID" value="GFH30058.1"/>
    <property type="molecule type" value="Genomic_DNA"/>
</dbReference>
<gene>
    <name evidence="2" type="ORF">HaLaN_28837</name>
</gene>
<evidence type="ECO:0000313" key="3">
    <source>
        <dbReference type="Proteomes" id="UP000485058"/>
    </source>
</evidence>
<reference evidence="2 3" key="1">
    <citation type="submission" date="2020-02" db="EMBL/GenBank/DDBJ databases">
        <title>Draft genome sequence of Haematococcus lacustris strain NIES-144.</title>
        <authorList>
            <person name="Morimoto D."/>
            <person name="Nakagawa S."/>
            <person name="Yoshida T."/>
            <person name="Sawayama S."/>
        </authorList>
    </citation>
    <scope>NUCLEOTIDE SEQUENCE [LARGE SCALE GENOMIC DNA]</scope>
    <source>
        <strain evidence="2 3">NIES-144</strain>
    </source>
</reference>
<sequence>MEVMVVAGQTRGHAGMSKEEMHTLRGSQRHGRCSAPTKRTASRSASRNLGLSCRAIRVLERAAICEVLVIAGGISVGTKIRSAVIDAQRQQKQLAADAHAGRTNTRKQQKISVNKQFAKRLQKILSICIPSPVSREARLVLLQGALLVSRTLLTEWISRIEGWSGSTLVTL</sequence>
<comment type="caution">
    <text evidence="2">The sequence shown here is derived from an EMBL/GenBank/DDBJ whole genome shotgun (WGS) entry which is preliminary data.</text>
</comment>
<proteinExistence type="predicted"/>
<keyword evidence="3" id="KW-1185">Reference proteome</keyword>
<dbReference type="AlphaFoldDB" id="A0A6A0ABL6"/>
<organism evidence="2 3">
    <name type="scientific">Haematococcus lacustris</name>
    <name type="common">Green alga</name>
    <name type="synonym">Haematococcus pluvialis</name>
    <dbReference type="NCBI Taxonomy" id="44745"/>
    <lineage>
        <taxon>Eukaryota</taxon>
        <taxon>Viridiplantae</taxon>
        <taxon>Chlorophyta</taxon>
        <taxon>core chlorophytes</taxon>
        <taxon>Chlorophyceae</taxon>
        <taxon>CS clade</taxon>
        <taxon>Chlamydomonadales</taxon>
        <taxon>Haematococcaceae</taxon>
        <taxon>Haematococcus</taxon>
    </lineage>
</organism>
<accession>A0A6A0ABL6</accession>
<protein>
    <submittedName>
        <fullName evidence="2">ABC transporter domain-containing protein</fullName>
    </submittedName>
</protein>
<feature type="non-terminal residue" evidence="2">
    <location>
        <position position="1"/>
    </location>
</feature>
<evidence type="ECO:0000256" key="1">
    <source>
        <dbReference type="SAM" id="MobiDB-lite"/>
    </source>
</evidence>
<name>A0A6A0ABL6_HAELA</name>
<feature type="non-terminal residue" evidence="2">
    <location>
        <position position="171"/>
    </location>
</feature>